<keyword evidence="4" id="KW-0408">Iron</keyword>
<dbReference type="GO" id="GO:0051539">
    <property type="term" value="F:4 iron, 4 sulfur cluster binding"/>
    <property type="evidence" value="ECO:0007669"/>
    <property type="project" value="UniProtKB-KW"/>
</dbReference>
<comment type="caution">
    <text evidence="6">The sequence shown here is derived from an EMBL/GenBank/DDBJ whole genome shotgun (WGS) entry which is preliminary data.</text>
</comment>
<evidence type="ECO:0000256" key="4">
    <source>
        <dbReference type="ARBA" id="ARBA00023004"/>
    </source>
</evidence>
<dbReference type="PANTHER" id="PTHR43255:SF1">
    <property type="entry name" value="IRON-SULFUR-BINDING OXIDOREDUCTASE FADF-RELATED"/>
    <property type="match status" value="1"/>
</dbReference>
<keyword evidence="1" id="KW-0004">4Fe-4S</keyword>
<keyword evidence="2" id="KW-0479">Metal-binding</keyword>
<reference evidence="6" key="1">
    <citation type="journal article" date="2015" name="Nature">
        <title>Complex archaea that bridge the gap between prokaryotes and eukaryotes.</title>
        <authorList>
            <person name="Spang A."/>
            <person name="Saw J.H."/>
            <person name="Jorgensen S.L."/>
            <person name="Zaremba-Niedzwiedzka K."/>
            <person name="Martijn J."/>
            <person name="Lind A.E."/>
            <person name="van Eijk R."/>
            <person name="Schleper C."/>
            <person name="Guy L."/>
            <person name="Ettema T.J."/>
        </authorList>
    </citation>
    <scope>NUCLEOTIDE SEQUENCE</scope>
</reference>
<dbReference type="InterPro" id="IPR051460">
    <property type="entry name" value="HdrC_iron-sulfur_subunit"/>
</dbReference>
<gene>
    <name evidence="6" type="ORF">LCGC14_2905470</name>
</gene>
<organism evidence="6">
    <name type="scientific">marine sediment metagenome</name>
    <dbReference type="NCBI Taxonomy" id="412755"/>
    <lineage>
        <taxon>unclassified sequences</taxon>
        <taxon>metagenomes</taxon>
        <taxon>ecological metagenomes</taxon>
    </lineage>
</organism>
<dbReference type="PANTHER" id="PTHR43255">
    <property type="entry name" value="IRON-SULFUR-BINDING OXIDOREDUCTASE FADF-RELATED-RELATED"/>
    <property type="match status" value="1"/>
</dbReference>
<evidence type="ECO:0008006" key="7">
    <source>
        <dbReference type="Google" id="ProtNLM"/>
    </source>
</evidence>
<dbReference type="Gene3D" id="1.10.1060.10">
    <property type="entry name" value="Alpha-helical ferredoxin"/>
    <property type="match status" value="1"/>
</dbReference>
<accession>A0A0F8XTL0</accession>
<evidence type="ECO:0000313" key="6">
    <source>
        <dbReference type="EMBL" id="KKK72278.1"/>
    </source>
</evidence>
<proteinExistence type="predicted"/>
<name>A0A0F8XTL0_9ZZZZ</name>
<keyword evidence="3" id="KW-0560">Oxidoreductase</keyword>
<evidence type="ECO:0000256" key="3">
    <source>
        <dbReference type="ARBA" id="ARBA00023002"/>
    </source>
</evidence>
<sequence length="187" mass="21815">MEWGLSSQVLRSGFIEKVEKKSGQRVCDCYQCGMCTGGCPVTFYMDYPPNQIMRMIQLGMRERVLSSKTIWVCASCFTCTTRCPKEVDLAEVMDTLRQMAHQEGRKAAVDEVRVFHEIFLENIRRYGRQYEMGLVGNYNLNSGRLFKDMRQAPKLFFRGKLRIFPKRIDVRRIKGIFRKITSLENKA</sequence>
<dbReference type="GO" id="GO:0046872">
    <property type="term" value="F:metal ion binding"/>
    <property type="evidence" value="ECO:0007669"/>
    <property type="project" value="UniProtKB-KW"/>
</dbReference>
<protein>
    <recommendedName>
        <fullName evidence="7">4Fe-4S ferredoxin-type domain-containing protein</fullName>
    </recommendedName>
</protein>
<dbReference type="AlphaFoldDB" id="A0A0F8XTL0"/>
<dbReference type="SUPFAM" id="SSF46548">
    <property type="entry name" value="alpha-helical ferredoxin"/>
    <property type="match status" value="1"/>
</dbReference>
<dbReference type="Pfam" id="PF13534">
    <property type="entry name" value="Fer4_17"/>
    <property type="match status" value="1"/>
</dbReference>
<evidence type="ECO:0000256" key="2">
    <source>
        <dbReference type="ARBA" id="ARBA00022723"/>
    </source>
</evidence>
<evidence type="ECO:0000256" key="5">
    <source>
        <dbReference type="ARBA" id="ARBA00023014"/>
    </source>
</evidence>
<dbReference type="EMBL" id="LAZR01057328">
    <property type="protein sequence ID" value="KKK72278.1"/>
    <property type="molecule type" value="Genomic_DNA"/>
</dbReference>
<keyword evidence="5" id="KW-0411">Iron-sulfur</keyword>
<dbReference type="InterPro" id="IPR009051">
    <property type="entry name" value="Helical_ferredxn"/>
</dbReference>
<dbReference type="GO" id="GO:0016491">
    <property type="term" value="F:oxidoreductase activity"/>
    <property type="evidence" value="ECO:0007669"/>
    <property type="project" value="UniProtKB-KW"/>
</dbReference>
<dbReference type="GO" id="GO:0005886">
    <property type="term" value="C:plasma membrane"/>
    <property type="evidence" value="ECO:0007669"/>
    <property type="project" value="TreeGrafter"/>
</dbReference>
<evidence type="ECO:0000256" key="1">
    <source>
        <dbReference type="ARBA" id="ARBA00022485"/>
    </source>
</evidence>